<comment type="caution">
    <text evidence="2">The sequence shown here is derived from an EMBL/GenBank/DDBJ whole genome shotgun (WGS) entry which is preliminary data.</text>
</comment>
<evidence type="ECO:0008006" key="4">
    <source>
        <dbReference type="Google" id="ProtNLM"/>
    </source>
</evidence>
<evidence type="ECO:0000313" key="3">
    <source>
        <dbReference type="Proteomes" id="UP001138500"/>
    </source>
</evidence>
<feature type="signal peptide" evidence="1">
    <location>
        <begin position="1"/>
        <end position="19"/>
    </location>
</feature>
<accession>A0A9W7SVP7</accession>
<name>A0A9W7SVP7_9PEZI</name>
<dbReference type="AlphaFoldDB" id="A0A9W7SVP7"/>
<organism evidence="2 3">
    <name type="scientific">Teratosphaeria destructans</name>
    <dbReference type="NCBI Taxonomy" id="418781"/>
    <lineage>
        <taxon>Eukaryota</taxon>
        <taxon>Fungi</taxon>
        <taxon>Dikarya</taxon>
        <taxon>Ascomycota</taxon>
        <taxon>Pezizomycotina</taxon>
        <taxon>Dothideomycetes</taxon>
        <taxon>Dothideomycetidae</taxon>
        <taxon>Mycosphaerellales</taxon>
        <taxon>Teratosphaeriaceae</taxon>
        <taxon>Teratosphaeria</taxon>
    </lineage>
</organism>
<gene>
    <name evidence="2" type="ORF">Tdes44962_MAKER00306</name>
</gene>
<proteinExistence type="predicted"/>
<dbReference type="PROSITE" id="PS51257">
    <property type="entry name" value="PROKAR_LIPOPROTEIN"/>
    <property type="match status" value="1"/>
</dbReference>
<feature type="chain" id="PRO_5040845896" description="Cyanovirin-N domain-containing protein" evidence="1">
    <location>
        <begin position="20"/>
        <end position="137"/>
    </location>
</feature>
<keyword evidence="3" id="KW-1185">Reference proteome</keyword>
<dbReference type="Proteomes" id="UP001138500">
    <property type="component" value="Unassembled WGS sequence"/>
</dbReference>
<protein>
    <recommendedName>
        <fullName evidence="4">Cyanovirin-N domain-containing protein</fullName>
    </recommendedName>
</protein>
<dbReference type="OrthoDB" id="10422831at2759"/>
<dbReference type="EMBL" id="RIBY02001112">
    <property type="protein sequence ID" value="KAH9832824.1"/>
    <property type="molecule type" value="Genomic_DNA"/>
</dbReference>
<evidence type="ECO:0000313" key="2">
    <source>
        <dbReference type="EMBL" id="KAH9832824.1"/>
    </source>
</evidence>
<evidence type="ECO:0000256" key="1">
    <source>
        <dbReference type="SAM" id="SignalP"/>
    </source>
</evidence>
<reference evidence="2 3" key="2">
    <citation type="journal article" date="2021" name="Curr. Genet.">
        <title>Genetic response to nitrogen starvation in the aggressive Eucalyptus foliar pathogen Teratosphaeria destructans.</title>
        <authorList>
            <person name="Havenga M."/>
            <person name="Wingfield B.D."/>
            <person name="Wingfield M.J."/>
            <person name="Dreyer L.L."/>
            <person name="Roets F."/>
            <person name="Aylward J."/>
        </authorList>
    </citation>
    <scope>NUCLEOTIDE SEQUENCE [LARGE SCALE GENOMIC DNA]</scope>
    <source>
        <strain evidence="2">CMW44962</strain>
    </source>
</reference>
<keyword evidence="1" id="KW-0732">Signal</keyword>
<reference evidence="2 3" key="1">
    <citation type="journal article" date="2018" name="IMA Fungus">
        <title>IMA Genome-F 10: Nine draft genome sequences of Claviceps purpurea s.lat., including C. arundinis, C. humidiphila, and C. cf. spartinae, pseudomolecules for the pitch canker pathogen Fusarium circinatum, draft genome of Davidsoniella eucalypti, Grosmannia galeiformis, Quambalaria eucalypti, and Teratosphaeria destructans.</title>
        <authorList>
            <person name="Wingfield B.D."/>
            <person name="Liu M."/>
            <person name="Nguyen H.D."/>
            <person name="Lane F.A."/>
            <person name="Morgan S.W."/>
            <person name="De Vos L."/>
            <person name="Wilken P.M."/>
            <person name="Duong T.A."/>
            <person name="Aylward J."/>
            <person name="Coetzee M.P."/>
            <person name="Dadej K."/>
            <person name="De Beer Z.W."/>
            <person name="Findlay W."/>
            <person name="Havenga M."/>
            <person name="Kolarik M."/>
            <person name="Menzies J.G."/>
            <person name="Naidoo K."/>
            <person name="Pochopski O."/>
            <person name="Shoukouhi P."/>
            <person name="Santana Q.C."/>
            <person name="Seifert K.A."/>
            <person name="Soal N."/>
            <person name="Steenkamp E.T."/>
            <person name="Tatham C.T."/>
            <person name="van der Nest M.A."/>
            <person name="Wingfield M.J."/>
        </authorList>
    </citation>
    <scope>NUCLEOTIDE SEQUENCE [LARGE SCALE GENOMIC DNA]</scope>
    <source>
        <strain evidence="2">CMW44962</strain>
    </source>
</reference>
<sequence>MARWRRILPLLLFATTTLACASYKRCRCYNTKDNVLNFTLTDLVCLGTRADVFFLDNDGCHTNVYDHGFRNCHWRSACNQQFGVADFTTSHHFVDYCDDKLDKFDVSGLDPYTPWTGPVTVHSGRGHWVRGKWVDDP</sequence>